<accession>A0ABU4TS78</accession>
<evidence type="ECO:0000259" key="1">
    <source>
        <dbReference type="SMART" id="SM00470"/>
    </source>
</evidence>
<keyword evidence="3" id="KW-1185">Reference proteome</keyword>
<dbReference type="SMART" id="SM00470">
    <property type="entry name" value="ParB"/>
    <property type="match status" value="1"/>
</dbReference>
<protein>
    <submittedName>
        <fullName evidence="2">Streptomycin biosynthesis protein</fullName>
    </submittedName>
</protein>
<dbReference type="SUPFAM" id="SSF110849">
    <property type="entry name" value="ParB/Sulfiredoxin"/>
    <property type="match status" value="1"/>
</dbReference>
<organism evidence="2 3">
    <name type="scientific">Lentzea kristufekii</name>
    <dbReference type="NCBI Taxonomy" id="3095430"/>
    <lineage>
        <taxon>Bacteria</taxon>
        <taxon>Bacillati</taxon>
        <taxon>Actinomycetota</taxon>
        <taxon>Actinomycetes</taxon>
        <taxon>Pseudonocardiales</taxon>
        <taxon>Pseudonocardiaceae</taxon>
        <taxon>Lentzea</taxon>
    </lineage>
</organism>
<feature type="domain" description="ParB-like N-terminal" evidence="1">
    <location>
        <begin position="34"/>
        <end position="118"/>
    </location>
</feature>
<evidence type="ECO:0000313" key="3">
    <source>
        <dbReference type="Proteomes" id="UP001271792"/>
    </source>
</evidence>
<comment type="caution">
    <text evidence="2">The sequence shown here is derived from an EMBL/GenBank/DDBJ whole genome shotgun (WGS) entry which is preliminary data.</text>
</comment>
<gene>
    <name evidence="2" type="ORF">SK571_16085</name>
</gene>
<evidence type="ECO:0000313" key="2">
    <source>
        <dbReference type="EMBL" id="MDX8050909.1"/>
    </source>
</evidence>
<proteinExistence type="predicted"/>
<dbReference type="EMBL" id="JAXAVV010000007">
    <property type="protein sequence ID" value="MDX8050909.1"/>
    <property type="molecule type" value="Genomic_DNA"/>
</dbReference>
<reference evidence="2 3" key="1">
    <citation type="submission" date="2023-11" db="EMBL/GenBank/DDBJ databases">
        <title>Lentzea sokolovensis, sp. nov., Lentzea kristufkii, sp. nov., and Lentzea miocenensis, sp. nov., rare actinobacteria from Sokolov Coal Basin, Miocene lacustrine sediment, Czech Republic.</title>
        <authorList>
            <person name="Lara A."/>
            <person name="Kotroba L."/>
            <person name="Nouioui I."/>
            <person name="Neumann-Schaal M."/>
            <person name="Mast Y."/>
            <person name="Chronakova A."/>
        </authorList>
    </citation>
    <scope>NUCLEOTIDE SEQUENCE [LARGE SCALE GENOMIC DNA]</scope>
    <source>
        <strain evidence="2 3">BCCO 10_0798</strain>
    </source>
</reference>
<dbReference type="RefSeq" id="WP_319984885.1">
    <property type="nucleotide sequence ID" value="NZ_JAXAVV010000007.1"/>
</dbReference>
<reference evidence="2 3" key="2">
    <citation type="submission" date="2023-11" db="EMBL/GenBank/DDBJ databases">
        <authorList>
            <person name="Lara A.C."/>
            <person name="Chronakova A."/>
        </authorList>
    </citation>
    <scope>NUCLEOTIDE SEQUENCE [LARGE SCALE GENOMIC DNA]</scope>
    <source>
        <strain evidence="2 3">BCCO 10_0798</strain>
    </source>
</reference>
<dbReference type="InterPro" id="IPR036086">
    <property type="entry name" value="ParB/Sulfiredoxin_sf"/>
</dbReference>
<name>A0ABU4TS78_9PSEU</name>
<sequence>MGEIVVEGVAPLDRAAEEGSFTDVDRYLARCASGRVLLDALVVGDSPRVAGEDPEHVRALAEADGPLPAIVVHRPTMRVVDGLHRVRAARLRDERMIDVLFFDGTADEAFLLTVRLNAAHGLPLSQADRNAAARRIITTHGAWSDRAIAAVVGLSAKTVGVLRRAVPAGGAPARIGRDGRVRPLTTAEGRRQAGKLLVSQPGASLREVARRANVSVGTVRDVRRRLRDGADPVPARQRLAEHAEAPVRPVGEPRPAPDLGLLKRDPSMRFSEIGRGVLRVLEVGTFSPDQWQRYTDMVPAHAVGVLADAAHHCAESWALFARKLEERARRTSDAPDTSTAL</sequence>
<dbReference type="Proteomes" id="UP001271792">
    <property type="component" value="Unassembled WGS sequence"/>
</dbReference>
<dbReference type="InterPro" id="IPR003115">
    <property type="entry name" value="ParB_N"/>
</dbReference>